<protein>
    <recommendedName>
        <fullName evidence="2">NACHT N-terminal Helical domain-containing protein</fullName>
    </recommendedName>
</protein>
<dbReference type="InterPro" id="IPR054547">
    <property type="entry name" value="NNH1"/>
</dbReference>
<feature type="compositionally biased region" description="Low complexity" evidence="1">
    <location>
        <begin position="219"/>
        <end position="232"/>
    </location>
</feature>
<comment type="caution">
    <text evidence="3">The sequence shown here is derived from an EMBL/GenBank/DDBJ whole genome shotgun (WGS) entry which is preliminary data.</text>
</comment>
<reference evidence="3 4" key="1">
    <citation type="submission" date="2019-04" db="EMBL/GenBank/DDBJ databases">
        <title>Draft genome sequences of Streptomyces avermitilis ATCC 31267.</title>
        <authorList>
            <person name="Komaki H."/>
            <person name="Tamura T."/>
            <person name="Hosoyama A."/>
        </authorList>
    </citation>
    <scope>NUCLEOTIDE SEQUENCE [LARGE SCALE GENOMIC DNA]</scope>
    <source>
        <strain evidence="3 4">ATCC 31267</strain>
    </source>
</reference>
<evidence type="ECO:0000256" key="1">
    <source>
        <dbReference type="SAM" id="MobiDB-lite"/>
    </source>
</evidence>
<feature type="domain" description="NACHT N-terminal Helical" evidence="2">
    <location>
        <begin position="7"/>
        <end position="182"/>
    </location>
</feature>
<evidence type="ECO:0000259" key="2">
    <source>
        <dbReference type="Pfam" id="PF22733"/>
    </source>
</evidence>
<dbReference type="EMBL" id="BJHY01000001">
    <property type="protein sequence ID" value="GDY75032.1"/>
    <property type="molecule type" value="Genomic_DNA"/>
</dbReference>
<proteinExistence type="predicted"/>
<evidence type="ECO:0000313" key="3">
    <source>
        <dbReference type="EMBL" id="GDY75032.1"/>
    </source>
</evidence>
<dbReference type="Pfam" id="PF22733">
    <property type="entry name" value="NNH1"/>
    <property type="match status" value="1"/>
</dbReference>
<accession>A0A4D4MS80</accession>
<dbReference type="AlphaFoldDB" id="A0A4D4MS80"/>
<feature type="compositionally biased region" description="Pro residues" evidence="1">
    <location>
        <begin position="242"/>
        <end position="256"/>
    </location>
</feature>
<gene>
    <name evidence="3" type="ORF">SAV31267_045170</name>
</gene>
<name>A0A4D4MS80_STRAX</name>
<dbReference type="Proteomes" id="UP000299211">
    <property type="component" value="Unassembled WGS sequence"/>
</dbReference>
<sequence>MEAASIGVKLASSVVTPLVKKLFVAEGPGAGLVEKPVRVSEFVSFKGEKRALAEKELTKLAAELVRRAVKSEGERPLPVDEEPAVVHALARTLHSLGDLDMTDVQAVRLGHQTLALHLRVASEAPDRHLSLDATLFYERLLENACLHILHFFTQRSTFVARTLVEQTRRQSELIAKIDELIARTPPTGGTDPSFEERYLAYVATKHSRLTIYGIDLVNSPSAGPSTPPTSASRHCVPRRTTTPPPESPPPTPPCPPNRHSRSTTWCCCAVSPVPARPRSCSGWP</sequence>
<evidence type="ECO:0000313" key="4">
    <source>
        <dbReference type="Proteomes" id="UP000299211"/>
    </source>
</evidence>
<feature type="region of interest" description="Disordered" evidence="1">
    <location>
        <begin position="218"/>
        <end position="262"/>
    </location>
</feature>
<organism evidence="3 4">
    <name type="scientific">Streptomyces avermitilis</name>
    <dbReference type="NCBI Taxonomy" id="33903"/>
    <lineage>
        <taxon>Bacteria</taxon>
        <taxon>Bacillati</taxon>
        <taxon>Actinomycetota</taxon>
        <taxon>Actinomycetes</taxon>
        <taxon>Kitasatosporales</taxon>
        <taxon>Streptomycetaceae</taxon>
        <taxon>Streptomyces</taxon>
    </lineage>
</organism>